<protein>
    <submittedName>
        <fullName evidence="2">Uncharacterized protein</fullName>
    </submittedName>
</protein>
<evidence type="ECO:0000256" key="1">
    <source>
        <dbReference type="SAM" id="MobiDB-lite"/>
    </source>
</evidence>
<dbReference type="AlphaFoldDB" id="A0A1I0MMK4"/>
<evidence type="ECO:0000313" key="3">
    <source>
        <dbReference type="Proteomes" id="UP000183275"/>
    </source>
</evidence>
<dbReference type="Proteomes" id="UP000183275">
    <property type="component" value="Unassembled WGS sequence"/>
</dbReference>
<reference evidence="3" key="1">
    <citation type="submission" date="2016-10" db="EMBL/GenBank/DDBJ databases">
        <authorList>
            <person name="Varghese N."/>
        </authorList>
    </citation>
    <scope>NUCLEOTIDE SEQUENCE [LARGE SCALE GENOMIC DNA]</scope>
    <source>
        <strain evidence="3">CGMCC 1.12284</strain>
    </source>
</reference>
<evidence type="ECO:0000313" key="2">
    <source>
        <dbReference type="EMBL" id="SEV89139.1"/>
    </source>
</evidence>
<proteinExistence type="predicted"/>
<accession>A0A1I0MMK4</accession>
<sequence length="39" mass="4404">MHYRQDRRATGSGRSRPASVDRDAKGIVQQPTTSAGWFR</sequence>
<keyword evidence="3" id="KW-1185">Reference proteome</keyword>
<dbReference type="STRING" id="1202768.SAMN05216285_1119"/>
<name>A0A1I0MMK4_9EURY</name>
<gene>
    <name evidence="2" type="ORF">SAMN05216285_1119</name>
</gene>
<dbReference type="EMBL" id="FOIS01000001">
    <property type="protein sequence ID" value="SEV89139.1"/>
    <property type="molecule type" value="Genomic_DNA"/>
</dbReference>
<feature type="region of interest" description="Disordered" evidence="1">
    <location>
        <begin position="1"/>
        <end position="39"/>
    </location>
</feature>
<organism evidence="2 3">
    <name type="scientific">Natrinema salifodinae</name>
    <dbReference type="NCBI Taxonomy" id="1202768"/>
    <lineage>
        <taxon>Archaea</taxon>
        <taxon>Methanobacteriati</taxon>
        <taxon>Methanobacteriota</taxon>
        <taxon>Stenosarchaea group</taxon>
        <taxon>Halobacteria</taxon>
        <taxon>Halobacteriales</taxon>
        <taxon>Natrialbaceae</taxon>
        <taxon>Natrinema</taxon>
    </lineage>
</organism>
<feature type="compositionally biased region" description="Polar residues" evidence="1">
    <location>
        <begin position="29"/>
        <end position="39"/>
    </location>
</feature>